<feature type="domain" description="Leucine-binding protein" evidence="4">
    <location>
        <begin position="566"/>
        <end position="873"/>
    </location>
</feature>
<reference evidence="5 6" key="1">
    <citation type="journal article" date="2020" name="ISME J.">
        <title>Comparative genomics reveals insights into cyanobacterial evolution and habitat adaptation.</title>
        <authorList>
            <person name="Chen M.Y."/>
            <person name="Teng W.K."/>
            <person name="Zhao L."/>
            <person name="Hu C.X."/>
            <person name="Zhou Y.K."/>
            <person name="Han B.P."/>
            <person name="Song L.R."/>
            <person name="Shu W.S."/>
        </authorList>
    </citation>
    <scope>NUCLEOTIDE SEQUENCE [LARGE SCALE GENOMIC DNA]</scope>
    <source>
        <strain evidence="5 6">FACHB-1040</strain>
    </source>
</reference>
<dbReference type="InterPro" id="IPR027417">
    <property type="entry name" value="P-loop_NTPase"/>
</dbReference>
<accession>A0ABR8C3Z2</accession>
<dbReference type="PANTHER" id="PTHR47151:SF2">
    <property type="entry name" value="AMINO ACID BINDING PROTEIN"/>
    <property type="match status" value="1"/>
</dbReference>
<dbReference type="Pfam" id="PF14516">
    <property type="entry name" value="AAA_35"/>
    <property type="match status" value="1"/>
</dbReference>
<organism evidence="5 6">
    <name type="scientific">Aphanizomenon flos-aquae FACHB-1040</name>
    <dbReference type="NCBI Taxonomy" id="2692887"/>
    <lineage>
        <taxon>Bacteria</taxon>
        <taxon>Bacillati</taxon>
        <taxon>Cyanobacteriota</taxon>
        <taxon>Cyanophyceae</taxon>
        <taxon>Nostocales</taxon>
        <taxon>Aphanizomenonaceae</taxon>
        <taxon>Aphanizomenon</taxon>
    </lineage>
</organism>
<name>A0ABR8C3Z2_APHFL</name>
<feature type="transmembrane region" description="Helical" evidence="3">
    <location>
        <begin position="438"/>
        <end position="460"/>
    </location>
</feature>
<keyword evidence="6" id="KW-1185">Reference proteome</keyword>
<protein>
    <submittedName>
        <fullName evidence="5">AAA-like domain-containing protein</fullName>
    </submittedName>
</protein>
<sequence>MENINSVNYEYQVGGSLPASAPTYVTRKADNELYQAIKKREFCYVLNSRQMGKSSLRVQTMKRLKEVDGFACAAIDLTDIGSANITPLQWYAGIINELINTFELNEKCDIDSWWDKYDQESLSAVNFFGNFLRDILLKYVESNIVIFIDEIDSIISLQFNVDDFFALIRSFYNRRVDNTEYNRLSFVLLGVATPSDLIQDKTRTPFNIGYGVELTGFTFAESPALAQGLSVKTNQPEKLLELILNWTGGQPFLTQKVCNLVLNYPSQPSLESGEYAEWLENLIRTNIVENWQAKDEPEHLRTIERRILIDEQMVGELLDIYQKIYQLGEVISQNTGEEGKLQLSGLVVKRNNHLQIYNPIYREVFNQQWIDNQLAALRPYSESFNDWVKSDYSHKHLLKGKVLKEATVWAKDKRLSSLDKQYLDDSQKLEYKKNIKNIFVVFASVATGVVVGLIGAFRWYQYKYALCPIGERIEGSDKCVRNIKTSGEQSKIFIDDINFHLDKGSEYFKKGDYENAKNFFYLAKEANRNDPIPQIYLNNTKARLASQAGKGKPLKLAVVTGIDFYGSTSKEIFMGVADAQDEFNKSGGKNGRLLEIVIANDGNEPQISKKVAEKLVNESDILGIIGHHSSDSSEVAIPIYRRKRLAIVSPSSSSSKLKDDVFFRVIQTTTEAAKLYAKYIKNTLHSDSIAIFYDQKSVYGQSLQEDFIKAFDDLGGKVDINNTSVFDREQTSPPNVDAEIDIMISNQIKTVFLIPGVKTNSILRALARASQKKTKKLNIENLNIIFPMSVFEEPTLDIGGDAVEGASLATPCVNKTSLYMKDAIKRWQQKNIYWRTMTGYDATQAFIGAINKSSNEPTRSEILKNLKTLTLPVEKTSGYGLNWSKENDYLYQSNINSSYCMYKIENGQFKEVLVK</sequence>
<dbReference type="SUPFAM" id="SSF53822">
    <property type="entry name" value="Periplasmic binding protein-like I"/>
    <property type="match status" value="1"/>
</dbReference>
<dbReference type="Gene3D" id="3.40.50.2300">
    <property type="match status" value="2"/>
</dbReference>
<comment type="caution">
    <text evidence="5">The sequence shown here is derived from an EMBL/GenBank/DDBJ whole genome shotgun (WGS) entry which is preliminary data.</text>
</comment>
<dbReference type="CDD" id="cd06268">
    <property type="entry name" value="PBP1_ABC_transporter_LIVBP-like"/>
    <property type="match status" value="1"/>
</dbReference>
<keyword evidence="2" id="KW-0732">Signal</keyword>
<dbReference type="RefSeq" id="WP_190384660.1">
    <property type="nucleotide sequence ID" value="NZ_JACJQT010000138.1"/>
</dbReference>
<dbReference type="PANTHER" id="PTHR47151">
    <property type="entry name" value="LEU/ILE/VAL-BINDING ABC TRANSPORTER SUBUNIT"/>
    <property type="match status" value="1"/>
</dbReference>
<keyword evidence="3" id="KW-0472">Membrane</keyword>
<evidence type="ECO:0000313" key="6">
    <source>
        <dbReference type="Proteomes" id="UP000606721"/>
    </source>
</evidence>
<evidence type="ECO:0000256" key="1">
    <source>
        <dbReference type="ARBA" id="ARBA00010062"/>
    </source>
</evidence>
<evidence type="ECO:0000256" key="3">
    <source>
        <dbReference type="SAM" id="Phobius"/>
    </source>
</evidence>
<dbReference type="InterPro" id="IPR028081">
    <property type="entry name" value="Leu-bd"/>
</dbReference>
<dbReference type="SUPFAM" id="SSF52540">
    <property type="entry name" value="P-loop containing nucleoside triphosphate hydrolases"/>
    <property type="match status" value="1"/>
</dbReference>
<dbReference type="InterPro" id="IPR028082">
    <property type="entry name" value="Peripla_BP_I"/>
</dbReference>
<evidence type="ECO:0000256" key="2">
    <source>
        <dbReference type="ARBA" id="ARBA00022729"/>
    </source>
</evidence>
<dbReference type="Pfam" id="PF13458">
    <property type="entry name" value="Peripla_BP_6"/>
    <property type="match status" value="1"/>
</dbReference>
<dbReference type="EMBL" id="JACJQT010000138">
    <property type="protein sequence ID" value="MBD2281562.1"/>
    <property type="molecule type" value="Genomic_DNA"/>
</dbReference>
<gene>
    <name evidence="5" type="ORF">H6F99_25880</name>
</gene>
<evidence type="ECO:0000259" key="4">
    <source>
        <dbReference type="Pfam" id="PF13458"/>
    </source>
</evidence>
<dbReference type="Gene3D" id="3.40.50.300">
    <property type="entry name" value="P-loop containing nucleotide triphosphate hydrolases"/>
    <property type="match status" value="1"/>
</dbReference>
<keyword evidence="3" id="KW-0812">Transmembrane</keyword>
<evidence type="ECO:0000313" key="5">
    <source>
        <dbReference type="EMBL" id="MBD2281562.1"/>
    </source>
</evidence>
<keyword evidence="3" id="KW-1133">Transmembrane helix</keyword>
<proteinExistence type="inferred from homology"/>
<comment type="similarity">
    <text evidence="1">Belongs to the leucine-binding protein family.</text>
</comment>
<dbReference type="Proteomes" id="UP000606721">
    <property type="component" value="Unassembled WGS sequence"/>
</dbReference>